<dbReference type="InterPro" id="IPR014440">
    <property type="entry name" value="HCCAis_GSTk"/>
</dbReference>
<organism evidence="4 5">
    <name type="scientific">Rubricella aquisinus</name>
    <dbReference type="NCBI Taxonomy" id="2028108"/>
    <lineage>
        <taxon>Bacteria</taxon>
        <taxon>Pseudomonadati</taxon>
        <taxon>Pseudomonadota</taxon>
        <taxon>Alphaproteobacteria</taxon>
        <taxon>Rhodobacterales</taxon>
        <taxon>Paracoccaceae</taxon>
        <taxon>Rubricella</taxon>
    </lineage>
</organism>
<dbReference type="PANTHER" id="PTHR42943">
    <property type="entry name" value="GLUTATHIONE S-TRANSFERASE KAPPA"/>
    <property type="match status" value="1"/>
</dbReference>
<keyword evidence="5" id="KW-1185">Reference proteome</keyword>
<dbReference type="Gene3D" id="3.40.30.10">
    <property type="entry name" value="Glutaredoxin"/>
    <property type="match status" value="1"/>
</dbReference>
<dbReference type="GO" id="GO:1901170">
    <property type="term" value="P:naphthalene catabolic process"/>
    <property type="evidence" value="ECO:0007669"/>
    <property type="project" value="InterPro"/>
</dbReference>
<accession>A0A840WSB4</accession>
<dbReference type="GO" id="GO:0006749">
    <property type="term" value="P:glutathione metabolic process"/>
    <property type="evidence" value="ECO:0007669"/>
    <property type="project" value="TreeGrafter"/>
</dbReference>
<dbReference type="GO" id="GO:0018845">
    <property type="term" value="F:2-hydroxychromene-2-carboxylate isomerase activity"/>
    <property type="evidence" value="ECO:0007669"/>
    <property type="project" value="UniProtKB-UniRule"/>
</dbReference>
<feature type="domain" description="DSBA-like thioredoxin" evidence="3">
    <location>
        <begin position="4"/>
        <end position="194"/>
    </location>
</feature>
<feature type="active site" description="Nucleophile" evidence="2">
    <location>
        <position position="12"/>
    </location>
</feature>
<evidence type="ECO:0000313" key="5">
    <source>
        <dbReference type="Proteomes" id="UP000553766"/>
    </source>
</evidence>
<comment type="caution">
    <text evidence="4">The sequence shown here is derived from an EMBL/GenBank/DDBJ whole genome shotgun (WGS) entry which is preliminary data.</text>
</comment>
<dbReference type="EC" id="5.99.1.4" evidence="1"/>
<gene>
    <name evidence="4" type="ORF">FHS89_000098</name>
</gene>
<sequence>MAHIDYYLFLLSPFTYLSGMEMEEIAARHGATVTYKPFILMDVFAETGGTPLPQRHPSRQKYRLQELARIAKMRKMPINLHPAHWPTNPVPASAAIIAAQNAGGGDVGKLTFALLRSVWADERNIAEEDVIRDCLSEAGFDPDIAASALFSSTDTYERNTKEAIEAGVFGAPSYVVGDEVFFGQDRLAYLDAHLAEQ</sequence>
<evidence type="ECO:0000256" key="1">
    <source>
        <dbReference type="PIRNR" id="PIRNR006386"/>
    </source>
</evidence>
<evidence type="ECO:0000313" key="4">
    <source>
        <dbReference type="EMBL" id="MBB5514100.1"/>
    </source>
</evidence>
<dbReference type="InterPro" id="IPR051924">
    <property type="entry name" value="GST_Kappa/NadH"/>
</dbReference>
<dbReference type="InterPro" id="IPR001853">
    <property type="entry name" value="DSBA-like_thioredoxin_dom"/>
</dbReference>
<reference evidence="4 5" key="1">
    <citation type="submission" date="2020-08" db="EMBL/GenBank/DDBJ databases">
        <title>Genomic Encyclopedia of Type Strains, Phase IV (KMG-IV): sequencing the most valuable type-strain genomes for metagenomic binning, comparative biology and taxonomic classification.</title>
        <authorList>
            <person name="Goeker M."/>
        </authorList>
    </citation>
    <scope>NUCLEOTIDE SEQUENCE [LARGE SCALE GENOMIC DNA]</scope>
    <source>
        <strain evidence="4 5">DSM 103377</strain>
    </source>
</reference>
<comment type="similarity">
    <text evidence="1">Belongs to the GST superfamily. NadH family.</text>
</comment>
<comment type="catalytic activity">
    <reaction evidence="1">
        <text>2-hydroxychromene-2-carboxylate = (3E)-4-(2-hydroxyphenyl)-2-oxobut-3-enoate</text>
        <dbReference type="Rhea" id="RHEA:27401"/>
        <dbReference type="ChEBI" id="CHEBI:59350"/>
        <dbReference type="ChEBI" id="CHEBI:59353"/>
        <dbReference type="EC" id="5.99.1.4"/>
    </reaction>
</comment>
<keyword evidence="1 4" id="KW-0413">Isomerase</keyword>
<name>A0A840WSB4_9RHOB</name>
<dbReference type="InterPro" id="IPR044087">
    <property type="entry name" value="NahD-like"/>
</dbReference>
<dbReference type="InterPro" id="IPR036249">
    <property type="entry name" value="Thioredoxin-like_sf"/>
</dbReference>
<dbReference type="GO" id="GO:0004364">
    <property type="term" value="F:glutathione transferase activity"/>
    <property type="evidence" value="ECO:0007669"/>
    <property type="project" value="TreeGrafter"/>
</dbReference>
<dbReference type="Proteomes" id="UP000553766">
    <property type="component" value="Unassembled WGS sequence"/>
</dbReference>
<dbReference type="RefSeq" id="WP_184007368.1">
    <property type="nucleotide sequence ID" value="NZ_JACIJS010000001.1"/>
</dbReference>
<dbReference type="EMBL" id="JACIJS010000001">
    <property type="protein sequence ID" value="MBB5514100.1"/>
    <property type="molecule type" value="Genomic_DNA"/>
</dbReference>
<evidence type="ECO:0000259" key="3">
    <source>
        <dbReference type="Pfam" id="PF01323"/>
    </source>
</evidence>
<dbReference type="PIRSF" id="PIRSF006386">
    <property type="entry name" value="HCCAis_GSTk"/>
    <property type="match status" value="1"/>
</dbReference>
<evidence type="ECO:0000256" key="2">
    <source>
        <dbReference type="PIRSR" id="PIRSR006386-1"/>
    </source>
</evidence>
<dbReference type="AlphaFoldDB" id="A0A840WSB4"/>
<dbReference type="GO" id="GO:0004602">
    <property type="term" value="F:glutathione peroxidase activity"/>
    <property type="evidence" value="ECO:0007669"/>
    <property type="project" value="TreeGrafter"/>
</dbReference>
<dbReference type="SUPFAM" id="SSF52833">
    <property type="entry name" value="Thioredoxin-like"/>
    <property type="match status" value="1"/>
</dbReference>
<dbReference type="CDD" id="cd03022">
    <property type="entry name" value="DsbA_HCCA_Iso"/>
    <property type="match status" value="1"/>
</dbReference>
<proteinExistence type="inferred from homology"/>
<dbReference type="PANTHER" id="PTHR42943:SF2">
    <property type="entry name" value="GLUTATHIONE S-TRANSFERASE KAPPA 1"/>
    <property type="match status" value="1"/>
</dbReference>
<protein>
    <recommendedName>
        <fullName evidence="1">2-hydroxychromene-2-carboxylate isomerase</fullName>
        <ecNumber evidence="1">5.99.1.4</ecNumber>
    </recommendedName>
</protein>
<dbReference type="Pfam" id="PF01323">
    <property type="entry name" value="DSBA"/>
    <property type="match status" value="1"/>
</dbReference>